<evidence type="ECO:0000313" key="1">
    <source>
        <dbReference type="EMBL" id="TNN74519.1"/>
    </source>
</evidence>
<sequence length="146" mass="16096">MGLRARLTCTVRVACRKVSATLARSMLLLLHCSRASNHVRFLSSSRMVWLLTEKLSVGMWGSSSLSEKSKPCDRQSIVSCKEYSPCWWIFLAAVELSGVASRLSLVLQKSVASSKPDPKILRLHADLLPEQATDEGLLKPGNNGRI</sequence>
<gene>
    <name evidence="1" type="ORF">EYF80_015299</name>
</gene>
<dbReference type="AlphaFoldDB" id="A0A4Z2I8W8"/>
<reference evidence="1 2" key="1">
    <citation type="submission" date="2019-03" db="EMBL/GenBank/DDBJ databases">
        <title>First draft genome of Liparis tanakae, snailfish: a comprehensive survey of snailfish specific genes.</title>
        <authorList>
            <person name="Kim W."/>
            <person name="Song I."/>
            <person name="Jeong J.-H."/>
            <person name="Kim D."/>
            <person name="Kim S."/>
            <person name="Ryu S."/>
            <person name="Song J.Y."/>
            <person name="Lee S.K."/>
        </authorList>
    </citation>
    <scope>NUCLEOTIDE SEQUENCE [LARGE SCALE GENOMIC DNA]</scope>
    <source>
        <tissue evidence="1">Muscle</tissue>
    </source>
</reference>
<dbReference type="Proteomes" id="UP000314294">
    <property type="component" value="Unassembled WGS sequence"/>
</dbReference>
<accession>A0A4Z2I8W8</accession>
<dbReference type="EMBL" id="SRLO01000113">
    <property type="protein sequence ID" value="TNN74519.1"/>
    <property type="molecule type" value="Genomic_DNA"/>
</dbReference>
<name>A0A4Z2I8W8_9TELE</name>
<protein>
    <submittedName>
        <fullName evidence="1">Uncharacterized protein</fullName>
    </submittedName>
</protein>
<proteinExistence type="predicted"/>
<evidence type="ECO:0000313" key="2">
    <source>
        <dbReference type="Proteomes" id="UP000314294"/>
    </source>
</evidence>
<comment type="caution">
    <text evidence="1">The sequence shown here is derived from an EMBL/GenBank/DDBJ whole genome shotgun (WGS) entry which is preliminary data.</text>
</comment>
<organism evidence="1 2">
    <name type="scientific">Liparis tanakae</name>
    <name type="common">Tanaka's snailfish</name>
    <dbReference type="NCBI Taxonomy" id="230148"/>
    <lineage>
        <taxon>Eukaryota</taxon>
        <taxon>Metazoa</taxon>
        <taxon>Chordata</taxon>
        <taxon>Craniata</taxon>
        <taxon>Vertebrata</taxon>
        <taxon>Euteleostomi</taxon>
        <taxon>Actinopterygii</taxon>
        <taxon>Neopterygii</taxon>
        <taxon>Teleostei</taxon>
        <taxon>Neoteleostei</taxon>
        <taxon>Acanthomorphata</taxon>
        <taxon>Eupercaria</taxon>
        <taxon>Perciformes</taxon>
        <taxon>Cottioidei</taxon>
        <taxon>Cottales</taxon>
        <taxon>Liparidae</taxon>
        <taxon>Liparis</taxon>
    </lineage>
</organism>
<keyword evidence="2" id="KW-1185">Reference proteome</keyword>